<name>A0A7C4YHD2_UNCW3</name>
<evidence type="ECO:0000256" key="5">
    <source>
        <dbReference type="HAMAP-Rule" id="MF_00040"/>
    </source>
</evidence>
<comment type="subcellular location">
    <subcellularLocation>
        <location evidence="1 5">Cytoplasm</location>
    </subcellularLocation>
</comment>
<evidence type="ECO:0000256" key="3">
    <source>
        <dbReference type="ARBA" id="ARBA00022490"/>
    </source>
</evidence>
<evidence type="ECO:0000256" key="1">
    <source>
        <dbReference type="ARBA" id="ARBA00004496"/>
    </source>
</evidence>
<evidence type="ECO:0000256" key="6">
    <source>
        <dbReference type="SAM" id="Coils"/>
    </source>
</evidence>
<dbReference type="FunFam" id="3.30.1360.40:FF:000001">
    <property type="entry name" value="Ribosome-recycling factor"/>
    <property type="match status" value="1"/>
</dbReference>
<dbReference type="Gene3D" id="1.10.132.20">
    <property type="entry name" value="Ribosome-recycling factor"/>
    <property type="match status" value="1"/>
</dbReference>
<dbReference type="GO" id="GO:0005737">
    <property type="term" value="C:cytoplasm"/>
    <property type="evidence" value="ECO:0007669"/>
    <property type="project" value="UniProtKB-SubCell"/>
</dbReference>
<organism evidence="8">
    <name type="scientific">candidate division WOR-3 bacterium</name>
    <dbReference type="NCBI Taxonomy" id="2052148"/>
    <lineage>
        <taxon>Bacteria</taxon>
        <taxon>Bacteria division WOR-3</taxon>
    </lineage>
</organism>
<keyword evidence="6" id="KW-0175">Coiled coil</keyword>
<dbReference type="PANTHER" id="PTHR20982">
    <property type="entry name" value="RIBOSOME RECYCLING FACTOR"/>
    <property type="match status" value="1"/>
</dbReference>
<dbReference type="InterPro" id="IPR023584">
    <property type="entry name" value="Ribosome_recyc_fac_dom"/>
</dbReference>
<evidence type="ECO:0000259" key="7">
    <source>
        <dbReference type="Pfam" id="PF01765"/>
    </source>
</evidence>
<dbReference type="InterPro" id="IPR036191">
    <property type="entry name" value="RRF_sf"/>
</dbReference>
<comment type="similarity">
    <text evidence="2 5">Belongs to the RRF family.</text>
</comment>
<comment type="caution">
    <text evidence="8">The sequence shown here is derived from an EMBL/GenBank/DDBJ whole genome shotgun (WGS) entry which is preliminary data.</text>
</comment>
<evidence type="ECO:0000256" key="2">
    <source>
        <dbReference type="ARBA" id="ARBA00005912"/>
    </source>
</evidence>
<keyword evidence="3 5" id="KW-0963">Cytoplasm</keyword>
<dbReference type="Pfam" id="PF01765">
    <property type="entry name" value="RRF"/>
    <property type="match status" value="1"/>
</dbReference>
<accession>A0A7C4YHD2</accession>
<dbReference type="InterPro" id="IPR002661">
    <property type="entry name" value="Ribosome_recyc_fac"/>
</dbReference>
<dbReference type="GO" id="GO:0006415">
    <property type="term" value="P:translational termination"/>
    <property type="evidence" value="ECO:0007669"/>
    <property type="project" value="UniProtKB-UniRule"/>
</dbReference>
<evidence type="ECO:0000256" key="4">
    <source>
        <dbReference type="ARBA" id="ARBA00022917"/>
    </source>
</evidence>
<keyword evidence="4 5" id="KW-0648">Protein biosynthesis</keyword>
<dbReference type="FunFam" id="1.10.132.20:FF:000001">
    <property type="entry name" value="Ribosome-recycling factor"/>
    <property type="match status" value="1"/>
</dbReference>
<gene>
    <name evidence="5" type="primary">frr</name>
    <name evidence="8" type="ORF">ENV67_04825</name>
</gene>
<dbReference type="GO" id="GO:0043023">
    <property type="term" value="F:ribosomal large subunit binding"/>
    <property type="evidence" value="ECO:0007669"/>
    <property type="project" value="TreeGrafter"/>
</dbReference>
<dbReference type="SUPFAM" id="SSF55194">
    <property type="entry name" value="Ribosome recycling factor, RRF"/>
    <property type="match status" value="1"/>
</dbReference>
<dbReference type="AlphaFoldDB" id="A0A7C4YHD2"/>
<dbReference type="NCBIfam" id="TIGR00496">
    <property type="entry name" value="frr"/>
    <property type="match status" value="1"/>
</dbReference>
<protein>
    <recommendedName>
        <fullName evidence="5">Ribosome-recycling factor</fullName>
        <shortName evidence="5">RRF</shortName>
    </recommendedName>
    <alternativeName>
        <fullName evidence="5">Ribosome-releasing factor</fullName>
    </alternativeName>
</protein>
<reference evidence="8" key="1">
    <citation type="journal article" date="2020" name="mSystems">
        <title>Genome- and Community-Level Interaction Insights into Carbon Utilization and Element Cycling Functions of Hydrothermarchaeota in Hydrothermal Sediment.</title>
        <authorList>
            <person name="Zhou Z."/>
            <person name="Liu Y."/>
            <person name="Xu W."/>
            <person name="Pan J."/>
            <person name="Luo Z.H."/>
            <person name="Li M."/>
        </authorList>
    </citation>
    <scope>NUCLEOTIDE SEQUENCE [LARGE SCALE GENOMIC DNA]</scope>
    <source>
        <strain evidence="8">SpSt-780</strain>
    </source>
</reference>
<dbReference type="HAMAP" id="MF_00040">
    <property type="entry name" value="RRF"/>
    <property type="match status" value="1"/>
</dbReference>
<proteinExistence type="inferred from homology"/>
<dbReference type="CDD" id="cd00520">
    <property type="entry name" value="RRF"/>
    <property type="match status" value="1"/>
</dbReference>
<evidence type="ECO:0000313" key="8">
    <source>
        <dbReference type="EMBL" id="HGW91847.1"/>
    </source>
</evidence>
<feature type="domain" description="Ribosome recycling factor" evidence="7">
    <location>
        <begin position="21"/>
        <end position="183"/>
    </location>
</feature>
<dbReference type="Gene3D" id="3.30.1360.40">
    <property type="match status" value="1"/>
</dbReference>
<comment type="function">
    <text evidence="5">Responsible for the release of ribosomes from messenger RNA at the termination of protein biosynthesis. May increase the efficiency of translation by recycling ribosomes from one round of translation to another.</text>
</comment>
<dbReference type="EMBL" id="DTHG01000061">
    <property type="protein sequence ID" value="HGW91847.1"/>
    <property type="molecule type" value="Genomic_DNA"/>
</dbReference>
<feature type="coiled-coil region" evidence="6">
    <location>
        <begin position="125"/>
        <end position="152"/>
    </location>
</feature>
<sequence>MAEYITNELKEKMQKSIKVVENEIAGIRTGRASPSILQNVKVSYYGSIVPLNQIASITAPEPNCLVVHPWDANAFSEIEKAIKSSNIGLNPIKEHDKLRIPIPPLSQERRVELTKLVKKIGEDGKVALRNLRREAIEKVRAMKDEKKISEDDQLRIEKKIQEITDKFIKEIDDIISNKEKEILND</sequence>
<dbReference type="PANTHER" id="PTHR20982:SF3">
    <property type="entry name" value="MITOCHONDRIAL RIBOSOME RECYCLING FACTOR PSEUDO 1"/>
    <property type="match status" value="1"/>
</dbReference>